<protein>
    <submittedName>
        <fullName evidence="15">Uncharacterized protein</fullName>
    </submittedName>
</protein>
<keyword evidence="9" id="KW-0804">Transcription</keyword>
<evidence type="ECO:0000313" key="15">
    <source>
        <dbReference type="EMBL" id="KAG5392907.1"/>
    </source>
</evidence>
<evidence type="ECO:0000256" key="8">
    <source>
        <dbReference type="ARBA" id="ARBA00023159"/>
    </source>
</evidence>
<name>A0ABQ7M2T4_BRACM</name>
<proteinExistence type="predicted"/>
<evidence type="ECO:0000256" key="10">
    <source>
        <dbReference type="ARBA" id="ARBA00023242"/>
    </source>
</evidence>
<dbReference type="PANTHER" id="PTHR48000:SF63">
    <property type="entry name" value="TRANSCRIPTION FACTOR RAX3"/>
    <property type="match status" value="1"/>
</dbReference>
<dbReference type="Pfam" id="PF00249">
    <property type="entry name" value="Myb_DNA-binding"/>
    <property type="match status" value="2"/>
</dbReference>
<dbReference type="SUPFAM" id="SSF46689">
    <property type="entry name" value="Homeodomain-like"/>
    <property type="match status" value="2"/>
</dbReference>
<evidence type="ECO:0000313" key="16">
    <source>
        <dbReference type="Proteomes" id="UP000823674"/>
    </source>
</evidence>
<dbReference type="InterPro" id="IPR009057">
    <property type="entry name" value="Homeodomain-like_sf"/>
</dbReference>
<feature type="domain" description="Myb-like" evidence="12">
    <location>
        <begin position="330"/>
        <end position="380"/>
    </location>
</feature>
<dbReference type="InterPro" id="IPR017930">
    <property type="entry name" value="Myb_dom"/>
</dbReference>
<dbReference type="InterPro" id="IPR001005">
    <property type="entry name" value="SANT/Myb"/>
</dbReference>
<dbReference type="Proteomes" id="UP000823674">
    <property type="component" value="Chromosome A06"/>
</dbReference>
<keyword evidence="5" id="KW-0862">Zinc</keyword>
<keyword evidence="7" id="KW-0238">DNA-binding</keyword>
<keyword evidence="2" id="KW-0479">Metal-binding</keyword>
<evidence type="ECO:0000256" key="3">
    <source>
        <dbReference type="ARBA" id="ARBA00022737"/>
    </source>
</evidence>
<dbReference type="EMBL" id="JADBGQ010000006">
    <property type="protein sequence ID" value="KAG5392907.1"/>
    <property type="molecule type" value="Genomic_DNA"/>
</dbReference>
<evidence type="ECO:0000256" key="4">
    <source>
        <dbReference type="ARBA" id="ARBA00022771"/>
    </source>
</evidence>
<evidence type="ECO:0000259" key="13">
    <source>
        <dbReference type="PROSITE" id="PS51294"/>
    </source>
</evidence>
<evidence type="ECO:0000256" key="2">
    <source>
        <dbReference type="ARBA" id="ARBA00022723"/>
    </source>
</evidence>
<feature type="domain" description="HTH myb-type" evidence="13">
    <location>
        <begin position="330"/>
        <end position="384"/>
    </location>
</feature>
<dbReference type="SMART" id="SM00717">
    <property type="entry name" value="SANT"/>
    <property type="match status" value="2"/>
</dbReference>
<dbReference type="Gene3D" id="1.10.10.60">
    <property type="entry name" value="Homeodomain-like"/>
    <property type="match status" value="2"/>
</dbReference>
<sequence>MGRAPCCDKANVKKGPWSPEEDAKLKSYIETRGTGGNWIALPHKIGLGRMGQDYSYSQPSSSDEYDINTLIQAEFELYGDEAESNYHIAEPLQYEPQPECDEGIPTICYCGGDPVVAISSTAKDLGRRYFTCPNVDDGDCHIWKWWDVAITEEMRELQTQIRQLKDQDFECDEKVVKLQKTVCALSKKKPGLITNGFAMEEEIQRSKSECLKPVECLYNKCAYLRICIALRVTHYTFLTMDKNTSYVNLLFSQSQSSVDLDSPEPFWFGSQVKEKLSKQKLLERLLGKKEPLTEMETSLKLKLMSEMLSSMTCEGTGAARKRLRWLNYLRPNIKHGGFSEDEENIICNLYLTIGSRWSIIAAQLPGRTDNDIKNYWNTRLKKKLIMKQRKDLQEACIEQQEMMVMMKRQQQQIQTTFMMRQDQTMFTWPPQQLPFLHHNDDQVPILVMNSFGGQEDSKQEIIKNMVKIEDQEPERTNAFDHLNISQLLLDLNNNYLGSGEGFSMNSILSTNTNSPLRNTSISHQRFRNFHDGETSTSADQSTIRWEDISSLVYSDSKKCC</sequence>
<evidence type="ECO:0000256" key="6">
    <source>
        <dbReference type="ARBA" id="ARBA00023015"/>
    </source>
</evidence>
<evidence type="ECO:0000256" key="5">
    <source>
        <dbReference type="ARBA" id="ARBA00022833"/>
    </source>
</evidence>
<keyword evidence="4 11" id="KW-0863">Zinc-finger</keyword>
<feature type="domain" description="GRF-type" evidence="14">
    <location>
        <begin position="108"/>
        <end position="149"/>
    </location>
</feature>
<reference evidence="15 16" key="1">
    <citation type="submission" date="2021-03" db="EMBL/GenBank/DDBJ databases">
        <authorList>
            <person name="King G.J."/>
            <person name="Bancroft I."/>
            <person name="Baten A."/>
            <person name="Bloomfield J."/>
            <person name="Borpatragohain P."/>
            <person name="He Z."/>
            <person name="Irish N."/>
            <person name="Irwin J."/>
            <person name="Liu K."/>
            <person name="Mauleon R.P."/>
            <person name="Moore J."/>
            <person name="Morris R."/>
            <person name="Ostergaard L."/>
            <person name="Wang B."/>
            <person name="Wells R."/>
        </authorList>
    </citation>
    <scope>NUCLEOTIDE SEQUENCE [LARGE SCALE GENOMIC DNA]</scope>
    <source>
        <strain evidence="15">R-o-18</strain>
        <tissue evidence="15">Leaf</tissue>
    </source>
</reference>
<dbReference type="PROSITE" id="PS51999">
    <property type="entry name" value="ZF_GRF"/>
    <property type="match status" value="1"/>
</dbReference>
<keyword evidence="3" id="KW-0677">Repeat</keyword>
<keyword evidence="16" id="KW-1185">Reference proteome</keyword>
<evidence type="ECO:0000256" key="1">
    <source>
        <dbReference type="ARBA" id="ARBA00004123"/>
    </source>
</evidence>
<keyword evidence="8" id="KW-0010">Activator</keyword>
<dbReference type="InterPro" id="IPR010666">
    <property type="entry name" value="Znf_GRF"/>
</dbReference>
<dbReference type="Pfam" id="PF06839">
    <property type="entry name" value="Zn_ribbon_GRF"/>
    <property type="match status" value="1"/>
</dbReference>
<dbReference type="PANTHER" id="PTHR48000">
    <property type="entry name" value="OS09G0431300 PROTEIN"/>
    <property type="match status" value="1"/>
</dbReference>
<accession>A0ABQ7M2T4</accession>
<dbReference type="PROSITE" id="PS51294">
    <property type="entry name" value="HTH_MYB"/>
    <property type="match status" value="1"/>
</dbReference>
<organism evidence="15 16">
    <name type="scientific">Brassica rapa subsp. trilocularis</name>
    <dbReference type="NCBI Taxonomy" id="1813537"/>
    <lineage>
        <taxon>Eukaryota</taxon>
        <taxon>Viridiplantae</taxon>
        <taxon>Streptophyta</taxon>
        <taxon>Embryophyta</taxon>
        <taxon>Tracheophyta</taxon>
        <taxon>Spermatophyta</taxon>
        <taxon>Magnoliopsida</taxon>
        <taxon>eudicotyledons</taxon>
        <taxon>Gunneridae</taxon>
        <taxon>Pentapetalae</taxon>
        <taxon>rosids</taxon>
        <taxon>malvids</taxon>
        <taxon>Brassicales</taxon>
        <taxon>Brassicaceae</taxon>
        <taxon>Brassiceae</taxon>
        <taxon>Brassica</taxon>
    </lineage>
</organism>
<comment type="caution">
    <text evidence="15">The sequence shown here is derived from an EMBL/GenBank/DDBJ whole genome shotgun (WGS) entry which is preliminary data.</text>
</comment>
<evidence type="ECO:0000259" key="12">
    <source>
        <dbReference type="PROSITE" id="PS50090"/>
    </source>
</evidence>
<comment type="subcellular location">
    <subcellularLocation>
        <location evidence="1">Nucleus</location>
    </subcellularLocation>
</comment>
<gene>
    <name evidence="15" type="primary">A06p020030.1_BraROA</name>
    <name evidence="15" type="ORF">IGI04_022870</name>
</gene>
<keyword evidence="6" id="KW-0805">Transcription regulation</keyword>
<evidence type="ECO:0000259" key="14">
    <source>
        <dbReference type="PROSITE" id="PS51999"/>
    </source>
</evidence>
<evidence type="ECO:0000256" key="11">
    <source>
        <dbReference type="PROSITE-ProRule" id="PRU01343"/>
    </source>
</evidence>
<evidence type="ECO:0000256" key="7">
    <source>
        <dbReference type="ARBA" id="ARBA00023125"/>
    </source>
</evidence>
<dbReference type="PROSITE" id="PS50090">
    <property type="entry name" value="MYB_LIKE"/>
    <property type="match status" value="2"/>
</dbReference>
<keyword evidence="10" id="KW-0539">Nucleus</keyword>
<evidence type="ECO:0000256" key="9">
    <source>
        <dbReference type="ARBA" id="ARBA00023163"/>
    </source>
</evidence>
<dbReference type="CDD" id="cd00167">
    <property type="entry name" value="SANT"/>
    <property type="match status" value="1"/>
</dbReference>
<feature type="domain" description="Myb-like" evidence="12">
    <location>
        <begin position="9"/>
        <end position="53"/>
    </location>
</feature>